<evidence type="ECO:0000256" key="1">
    <source>
        <dbReference type="ARBA" id="ARBA00022737"/>
    </source>
</evidence>
<dbReference type="EMBL" id="UINC01129994">
    <property type="protein sequence ID" value="SVD10770.1"/>
    <property type="molecule type" value="Genomic_DNA"/>
</dbReference>
<dbReference type="PANTHER" id="PTHR24171">
    <property type="entry name" value="ANKYRIN REPEAT DOMAIN-CONTAINING PROTEIN 39-RELATED"/>
    <property type="match status" value="1"/>
</dbReference>
<keyword evidence="2" id="KW-0040">ANK repeat</keyword>
<dbReference type="AlphaFoldDB" id="A0A382SLB5"/>
<gene>
    <name evidence="3" type="ORF">METZ01_LOCUS363624</name>
</gene>
<dbReference type="SUPFAM" id="SSF48403">
    <property type="entry name" value="Ankyrin repeat"/>
    <property type="match status" value="1"/>
</dbReference>
<dbReference type="InterPro" id="IPR002110">
    <property type="entry name" value="Ankyrin_rpt"/>
</dbReference>
<dbReference type="SMART" id="SM00248">
    <property type="entry name" value="ANK"/>
    <property type="match status" value="3"/>
</dbReference>
<protein>
    <submittedName>
        <fullName evidence="3">Uncharacterized protein</fullName>
    </submittedName>
</protein>
<dbReference type="Gene3D" id="1.25.40.20">
    <property type="entry name" value="Ankyrin repeat-containing domain"/>
    <property type="match status" value="1"/>
</dbReference>
<dbReference type="PROSITE" id="PS50088">
    <property type="entry name" value="ANK_REPEAT"/>
    <property type="match status" value="2"/>
</dbReference>
<evidence type="ECO:0000256" key="2">
    <source>
        <dbReference type="ARBA" id="ARBA00023043"/>
    </source>
</evidence>
<dbReference type="PANTHER" id="PTHR24171:SF9">
    <property type="entry name" value="ANKYRIN REPEAT DOMAIN-CONTAINING PROTEIN 39"/>
    <property type="match status" value="1"/>
</dbReference>
<name>A0A382SLB5_9ZZZZ</name>
<reference evidence="3" key="1">
    <citation type="submission" date="2018-05" db="EMBL/GenBank/DDBJ databases">
        <authorList>
            <person name="Lanie J.A."/>
            <person name="Ng W.-L."/>
            <person name="Kazmierczak K.M."/>
            <person name="Andrzejewski T.M."/>
            <person name="Davidsen T.M."/>
            <person name="Wayne K.J."/>
            <person name="Tettelin H."/>
            <person name="Glass J.I."/>
            <person name="Rusch D."/>
            <person name="Podicherti R."/>
            <person name="Tsui H.-C.T."/>
            <person name="Winkler M.E."/>
        </authorList>
    </citation>
    <scope>NUCLEOTIDE SEQUENCE</scope>
</reference>
<proteinExistence type="predicted"/>
<evidence type="ECO:0000313" key="3">
    <source>
        <dbReference type="EMBL" id="SVD10770.1"/>
    </source>
</evidence>
<organism evidence="3">
    <name type="scientific">marine metagenome</name>
    <dbReference type="NCBI Taxonomy" id="408172"/>
    <lineage>
        <taxon>unclassified sequences</taxon>
        <taxon>metagenomes</taxon>
        <taxon>ecological metagenomes</taxon>
    </lineage>
</organism>
<dbReference type="PROSITE" id="PS50297">
    <property type="entry name" value="ANK_REP_REGION"/>
    <property type="match status" value="1"/>
</dbReference>
<dbReference type="InterPro" id="IPR036770">
    <property type="entry name" value="Ankyrin_rpt-contain_sf"/>
</dbReference>
<sequence length="126" mass="12941">MALGLALAGCGGEKGEIHAAAFDGDLAKVKRLVAGGADINERDKKKVTPLHLAAFQGNTRHIAMAKWLLANGANTGARDYEGKTPLDVASERGNTEIANVIRAGSTGGGSRQLIDGGVGVSEVLDF</sequence>
<accession>A0A382SLB5</accession>
<dbReference type="Pfam" id="PF12796">
    <property type="entry name" value="Ank_2"/>
    <property type="match status" value="1"/>
</dbReference>
<keyword evidence="1" id="KW-0677">Repeat</keyword>